<reference evidence="1 2" key="1">
    <citation type="submission" date="2019-06" db="EMBL/GenBank/DDBJ databases">
        <authorList>
            <person name="Lee I."/>
            <person name="Jang G.I."/>
            <person name="Hwang C.Y."/>
        </authorList>
    </citation>
    <scope>NUCLEOTIDE SEQUENCE [LARGE SCALE GENOMIC DNA]</scope>
    <source>
        <strain evidence="1 2">PAMC 28131</strain>
    </source>
</reference>
<gene>
    <name evidence="1" type="ORF">FJQ54_04275</name>
</gene>
<protein>
    <submittedName>
        <fullName evidence="1">DUF2274 domain-containing protein</fullName>
    </submittedName>
</protein>
<evidence type="ECO:0000313" key="1">
    <source>
        <dbReference type="EMBL" id="TPE63335.1"/>
    </source>
</evidence>
<evidence type="ECO:0000313" key="2">
    <source>
        <dbReference type="Proteomes" id="UP000319897"/>
    </source>
</evidence>
<dbReference type="InterPro" id="IPR018733">
    <property type="entry name" value="DUF2274"/>
</dbReference>
<dbReference type="Pfam" id="PF10038">
    <property type="entry name" value="DUF2274"/>
    <property type="match status" value="1"/>
</dbReference>
<dbReference type="OrthoDB" id="9803810at2"/>
<dbReference type="RefSeq" id="WP_140927196.1">
    <property type="nucleotide sequence ID" value="NZ_VFSU01000012.1"/>
</dbReference>
<accession>A0A501XS83</accession>
<dbReference type="AlphaFoldDB" id="A0A501XS83"/>
<organism evidence="1 2">
    <name type="scientific">Sandaracinobacter neustonicus</name>
    <dbReference type="NCBI Taxonomy" id="1715348"/>
    <lineage>
        <taxon>Bacteria</taxon>
        <taxon>Pseudomonadati</taxon>
        <taxon>Pseudomonadota</taxon>
        <taxon>Alphaproteobacteria</taxon>
        <taxon>Sphingomonadales</taxon>
        <taxon>Sphingosinicellaceae</taxon>
        <taxon>Sandaracinobacter</taxon>
    </lineage>
</organism>
<dbReference type="Proteomes" id="UP000319897">
    <property type="component" value="Unassembled WGS sequence"/>
</dbReference>
<sequence>MAELKLARLPDRTPVKLGINVMPDLHQDLVDYAAHYALAYGAEVQITELIPAMLASFIESDRGFLRSRGPRP</sequence>
<dbReference type="EMBL" id="VFSU01000012">
    <property type="protein sequence ID" value="TPE63335.1"/>
    <property type="molecule type" value="Genomic_DNA"/>
</dbReference>
<name>A0A501XS83_9SPHN</name>
<comment type="caution">
    <text evidence="1">The sequence shown here is derived from an EMBL/GenBank/DDBJ whole genome shotgun (WGS) entry which is preliminary data.</text>
</comment>
<proteinExistence type="predicted"/>
<keyword evidence="2" id="KW-1185">Reference proteome</keyword>